<comment type="caution">
    <text evidence="2">The sequence shown here is derived from an EMBL/GenBank/DDBJ whole genome shotgun (WGS) entry which is preliminary data.</text>
</comment>
<organism evidence="2 3">
    <name type="scientific">Arachis hypogaea</name>
    <name type="common">Peanut</name>
    <dbReference type="NCBI Taxonomy" id="3818"/>
    <lineage>
        <taxon>Eukaryota</taxon>
        <taxon>Viridiplantae</taxon>
        <taxon>Streptophyta</taxon>
        <taxon>Embryophyta</taxon>
        <taxon>Tracheophyta</taxon>
        <taxon>Spermatophyta</taxon>
        <taxon>Magnoliopsida</taxon>
        <taxon>eudicotyledons</taxon>
        <taxon>Gunneridae</taxon>
        <taxon>Pentapetalae</taxon>
        <taxon>rosids</taxon>
        <taxon>fabids</taxon>
        <taxon>Fabales</taxon>
        <taxon>Fabaceae</taxon>
        <taxon>Papilionoideae</taxon>
        <taxon>50 kb inversion clade</taxon>
        <taxon>dalbergioids sensu lato</taxon>
        <taxon>Dalbergieae</taxon>
        <taxon>Pterocarpus clade</taxon>
        <taxon>Arachis</taxon>
    </lineage>
</organism>
<feature type="domain" description="MATH" evidence="1">
    <location>
        <begin position="12"/>
        <end position="66"/>
    </location>
</feature>
<dbReference type="Pfam" id="PF22486">
    <property type="entry name" value="MATH_2"/>
    <property type="match status" value="1"/>
</dbReference>
<accession>A0A445AV27</accession>
<dbReference type="Proteomes" id="UP000289738">
    <property type="component" value="Chromosome B01"/>
</dbReference>
<dbReference type="SUPFAM" id="SSF49599">
    <property type="entry name" value="TRAF domain-like"/>
    <property type="match status" value="1"/>
</dbReference>
<gene>
    <name evidence="2" type="ORF">Ahy_B01g055058</name>
</gene>
<dbReference type="Gene3D" id="2.60.210.10">
    <property type="entry name" value="Apoptosis, Tumor Necrosis Factor Receptor Associated Protein 2, Chain A"/>
    <property type="match status" value="1"/>
</dbReference>
<dbReference type="EMBL" id="SDMP01000011">
    <property type="protein sequence ID" value="RYR30243.1"/>
    <property type="molecule type" value="Genomic_DNA"/>
</dbReference>
<evidence type="ECO:0000313" key="3">
    <source>
        <dbReference type="Proteomes" id="UP000289738"/>
    </source>
</evidence>
<dbReference type="PROSITE" id="PS50144">
    <property type="entry name" value="MATH"/>
    <property type="match status" value="1"/>
</dbReference>
<dbReference type="InterPro" id="IPR008974">
    <property type="entry name" value="TRAF-like"/>
</dbReference>
<protein>
    <recommendedName>
        <fullName evidence="1">MATH domain-containing protein</fullName>
    </recommendedName>
</protein>
<reference evidence="2 3" key="1">
    <citation type="submission" date="2019-01" db="EMBL/GenBank/DDBJ databases">
        <title>Sequencing of cultivated peanut Arachis hypogaea provides insights into genome evolution and oil improvement.</title>
        <authorList>
            <person name="Chen X."/>
        </authorList>
    </citation>
    <scope>NUCLEOTIDE SEQUENCE [LARGE SCALE GENOMIC DNA]</scope>
    <source>
        <strain evidence="3">cv. Fuhuasheng</strain>
        <tissue evidence="2">Leaves</tissue>
    </source>
</reference>
<keyword evidence="3" id="KW-1185">Reference proteome</keyword>
<dbReference type="InterPro" id="IPR002083">
    <property type="entry name" value="MATH/TRAF_dom"/>
</dbReference>
<evidence type="ECO:0000259" key="1">
    <source>
        <dbReference type="PROSITE" id="PS50144"/>
    </source>
</evidence>
<dbReference type="AlphaFoldDB" id="A0A445AV27"/>
<evidence type="ECO:0000313" key="2">
    <source>
        <dbReference type="EMBL" id="RYR30243.1"/>
    </source>
</evidence>
<sequence>MEVQNNAMVVTTVKFTWTVNNYSKLINSEKRYSQTFFAGPHPWRIVIFPEFDDNNAEKDKYEDDLF</sequence>
<dbReference type="CDD" id="cd00121">
    <property type="entry name" value="MATH"/>
    <property type="match status" value="1"/>
</dbReference>
<name>A0A445AV27_ARAHY</name>
<proteinExistence type="predicted"/>